<dbReference type="STRING" id="34103.SAMN05421778_101237"/>
<name>A0A059KP57_9BURK</name>
<gene>
    <name evidence="1" type="ORF">X805_10520</name>
</gene>
<dbReference type="SUPFAM" id="SSF56059">
    <property type="entry name" value="Glutathione synthetase ATP-binding domain-like"/>
    <property type="match status" value="1"/>
</dbReference>
<protein>
    <recommendedName>
        <fullName evidence="3">RimK family alpha-L-glutamate ligase</fullName>
    </recommendedName>
</protein>
<keyword evidence="2" id="KW-1185">Reference proteome</keyword>
<evidence type="ECO:0008006" key="3">
    <source>
        <dbReference type="Google" id="ProtNLM"/>
    </source>
</evidence>
<comment type="caution">
    <text evidence="1">The sequence shown here is derived from an EMBL/GenBank/DDBJ whole genome shotgun (WGS) entry which is preliminary data.</text>
</comment>
<proteinExistence type="predicted"/>
<evidence type="ECO:0000313" key="2">
    <source>
        <dbReference type="Proteomes" id="UP000026714"/>
    </source>
</evidence>
<accession>A0A059KP57</accession>
<dbReference type="Proteomes" id="UP000026714">
    <property type="component" value="Unassembled WGS sequence"/>
</dbReference>
<dbReference type="PATRIC" id="fig|1286631.3.peg.1040"/>
<organism evidence="1 2">
    <name type="scientific">Sphaerotilus natans subsp. natans DSM 6575</name>
    <dbReference type="NCBI Taxonomy" id="1286631"/>
    <lineage>
        <taxon>Bacteria</taxon>
        <taxon>Pseudomonadati</taxon>
        <taxon>Pseudomonadota</taxon>
        <taxon>Betaproteobacteria</taxon>
        <taxon>Burkholderiales</taxon>
        <taxon>Sphaerotilaceae</taxon>
        <taxon>Sphaerotilus</taxon>
    </lineage>
</organism>
<evidence type="ECO:0000313" key="1">
    <source>
        <dbReference type="EMBL" id="KDB53216.1"/>
    </source>
</evidence>
<sequence length="409" mass="44785">MTVTASPIATRKPLLGLATLMTQAFRGTDLRPLAQALIDRAGADEHDAEALMDLSTALFLQGLREVGLATQAQALQVSRLYRLEAPCPPAQGRPLRLLALMMPGDLMTNAPLPFLCEGSDIELSMLYLLPGEPLPETLPPHDVVWTAVSESAASRPLLSRLEAQRARWGLRQVNRPGAILHTSRDEAWQMLHDVPGLLMPATALHERGVLQELAEGTRPLGTLLPDAAWPLIIRPLDSHAGHDLEKVDTPAALAGYLAATAGEAFYLSSFIDYRGADGQFRKCRVVLVGDQAFAGHLGVSSHWMVHYLNAGMTDCPLKRQQEAEFMTGFDTGFGARHAEALRRIGARFGLDYLVIDCAEMPDGRLLVFEVDPGAVVHSMDPEDMFPYKHPAMRRVRQAFRALLARQAGR</sequence>
<dbReference type="AlphaFoldDB" id="A0A059KP57"/>
<reference evidence="1 2" key="1">
    <citation type="journal article" date="2014" name="FEMS Microbiol. Ecol.">
        <title>Sphaerotilus natans encrusted with nanoball-shaped Fe(III) oxide minerals formed by nitrate-reducing mixotrophic Fe(II) oxidation.</title>
        <authorList>
            <person name="Park S."/>
            <person name="Kim D.H."/>
            <person name="Lee J.H."/>
            <person name="Hur H.G."/>
        </authorList>
    </citation>
    <scope>NUCLEOTIDE SEQUENCE [LARGE SCALE GENOMIC DNA]</scope>
    <source>
        <strain evidence="1 2">DSM 6575</strain>
    </source>
</reference>
<dbReference type="EMBL" id="AZRA01000027">
    <property type="protein sequence ID" value="KDB53216.1"/>
    <property type="molecule type" value="Genomic_DNA"/>
</dbReference>
<dbReference type="eggNOG" id="COG0189">
    <property type="taxonomic scope" value="Bacteria"/>
</dbReference>